<name>A0A1W2C8K3_9HYPH</name>
<dbReference type="Pfam" id="PF00005">
    <property type="entry name" value="ABC_tran"/>
    <property type="match status" value="1"/>
</dbReference>
<accession>A0A1W2C8K3</accession>
<proteinExistence type="predicted"/>
<dbReference type="PROSITE" id="PS50893">
    <property type="entry name" value="ABC_TRANSPORTER_2"/>
    <property type="match status" value="1"/>
</dbReference>
<dbReference type="Gene3D" id="3.40.50.300">
    <property type="entry name" value="P-loop containing nucleotide triphosphate hydrolases"/>
    <property type="match status" value="1"/>
</dbReference>
<sequence>MSEGTLRVANLEVRGEGDRRLLAVPDLSITSGETVVIEGPSGAGKTTLLFAIAGLLDRAKGRVEWDGDEILARSARERAAFRRERLGLIFQEHHLFDEVGPLVNAGIAARYGSKANKRKAIVERARTLLQQFGIADDARSVASFSGGERQRIAAARALAHDPAVILADEPTASLDRANADRLISDLMGFARASGKTLIAVSHDRHLVEAADRRVRIVDGEIVSVPEGSVS</sequence>
<evidence type="ECO:0000256" key="2">
    <source>
        <dbReference type="ARBA" id="ARBA00022840"/>
    </source>
</evidence>
<gene>
    <name evidence="4" type="ORF">SAMN06297251_10918</name>
</gene>
<keyword evidence="2 4" id="KW-0067">ATP-binding</keyword>
<feature type="domain" description="ABC transporter" evidence="3">
    <location>
        <begin position="6"/>
        <end position="229"/>
    </location>
</feature>
<dbReference type="InterPro" id="IPR015854">
    <property type="entry name" value="ABC_transpr_LolD-like"/>
</dbReference>
<dbReference type="OrthoDB" id="9787227at2"/>
<dbReference type="SUPFAM" id="SSF52540">
    <property type="entry name" value="P-loop containing nucleoside triphosphate hydrolases"/>
    <property type="match status" value="1"/>
</dbReference>
<dbReference type="RefSeq" id="WP_084410184.1">
    <property type="nucleotide sequence ID" value="NZ_FWXR01000009.1"/>
</dbReference>
<protein>
    <submittedName>
        <fullName evidence="4">Putative ABC transport system ATP-binding protein/lipoprotein-releasing system ATP-binding protein</fullName>
    </submittedName>
</protein>
<keyword evidence="4" id="KW-0449">Lipoprotein</keyword>
<dbReference type="AlphaFoldDB" id="A0A1W2C8K3"/>
<keyword evidence="1" id="KW-0547">Nucleotide-binding</keyword>
<dbReference type="Proteomes" id="UP000192656">
    <property type="component" value="Unassembled WGS sequence"/>
</dbReference>
<dbReference type="InterPro" id="IPR003439">
    <property type="entry name" value="ABC_transporter-like_ATP-bd"/>
</dbReference>
<dbReference type="InterPro" id="IPR003593">
    <property type="entry name" value="AAA+_ATPase"/>
</dbReference>
<dbReference type="GO" id="GO:0005524">
    <property type="term" value="F:ATP binding"/>
    <property type="evidence" value="ECO:0007669"/>
    <property type="project" value="UniProtKB-KW"/>
</dbReference>
<evidence type="ECO:0000259" key="3">
    <source>
        <dbReference type="PROSITE" id="PS50893"/>
    </source>
</evidence>
<dbReference type="SMART" id="SM00382">
    <property type="entry name" value="AAA"/>
    <property type="match status" value="1"/>
</dbReference>
<dbReference type="InterPro" id="IPR027417">
    <property type="entry name" value="P-loop_NTPase"/>
</dbReference>
<evidence type="ECO:0000313" key="4">
    <source>
        <dbReference type="EMBL" id="SMC81519.1"/>
    </source>
</evidence>
<dbReference type="GO" id="GO:0022857">
    <property type="term" value="F:transmembrane transporter activity"/>
    <property type="evidence" value="ECO:0007669"/>
    <property type="project" value="TreeGrafter"/>
</dbReference>
<reference evidence="4 5" key="1">
    <citation type="submission" date="2017-04" db="EMBL/GenBank/DDBJ databases">
        <authorList>
            <person name="Afonso C.L."/>
            <person name="Miller P.J."/>
            <person name="Scott M.A."/>
            <person name="Spackman E."/>
            <person name="Goraichik I."/>
            <person name="Dimitrov K.M."/>
            <person name="Suarez D.L."/>
            <person name="Swayne D.E."/>
        </authorList>
    </citation>
    <scope>NUCLEOTIDE SEQUENCE [LARGE SCALE GENOMIC DNA]</scope>
    <source>
        <strain evidence="4 5">CGMCC 1.10972</strain>
    </source>
</reference>
<organism evidence="4 5">
    <name type="scientific">Fulvimarina manganoxydans</name>
    <dbReference type="NCBI Taxonomy" id="937218"/>
    <lineage>
        <taxon>Bacteria</taxon>
        <taxon>Pseudomonadati</taxon>
        <taxon>Pseudomonadota</taxon>
        <taxon>Alphaproteobacteria</taxon>
        <taxon>Hyphomicrobiales</taxon>
        <taxon>Aurantimonadaceae</taxon>
        <taxon>Fulvimarina</taxon>
    </lineage>
</organism>
<dbReference type="EMBL" id="FWXR01000009">
    <property type="protein sequence ID" value="SMC81519.1"/>
    <property type="molecule type" value="Genomic_DNA"/>
</dbReference>
<evidence type="ECO:0000313" key="5">
    <source>
        <dbReference type="Proteomes" id="UP000192656"/>
    </source>
</evidence>
<dbReference type="GO" id="GO:0016887">
    <property type="term" value="F:ATP hydrolysis activity"/>
    <property type="evidence" value="ECO:0007669"/>
    <property type="project" value="InterPro"/>
</dbReference>
<keyword evidence="5" id="KW-1185">Reference proteome</keyword>
<dbReference type="PANTHER" id="PTHR24220">
    <property type="entry name" value="IMPORT ATP-BINDING PROTEIN"/>
    <property type="match status" value="1"/>
</dbReference>
<dbReference type="STRING" id="937218.SAMN06297251_10918"/>
<dbReference type="GO" id="GO:0005886">
    <property type="term" value="C:plasma membrane"/>
    <property type="evidence" value="ECO:0007669"/>
    <property type="project" value="TreeGrafter"/>
</dbReference>
<evidence type="ECO:0000256" key="1">
    <source>
        <dbReference type="ARBA" id="ARBA00022741"/>
    </source>
</evidence>